<feature type="domain" description="Doublecortin" evidence="7">
    <location>
        <begin position="39"/>
        <end position="121"/>
    </location>
</feature>
<feature type="compositionally biased region" description="Low complexity" evidence="6">
    <location>
        <begin position="1383"/>
        <end position="1392"/>
    </location>
</feature>
<feature type="compositionally biased region" description="Basic and acidic residues" evidence="6">
    <location>
        <begin position="1205"/>
        <end position="1217"/>
    </location>
</feature>
<dbReference type="CDD" id="cd17146">
    <property type="entry name" value="DCX1_RP1L1"/>
    <property type="match status" value="1"/>
</dbReference>
<dbReference type="Proteomes" id="UP000824540">
    <property type="component" value="Unassembled WGS sequence"/>
</dbReference>
<organism evidence="8 9">
    <name type="scientific">Albula glossodonta</name>
    <name type="common">roundjaw bonefish</name>
    <dbReference type="NCBI Taxonomy" id="121402"/>
    <lineage>
        <taxon>Eukaryota</taxon>
        <taxon>Metazoa</taxon>
        <taxon>Chordata</taxon>
        <taxon>Craniata</taxon>
        <taxon>Vertebrata</taxon>
        <taxon>Euteleostomi</taxon>
        <taxon>Actinopterygii</taxon>
        <taxon>Neopterygii</taxon>
        <taxon>Teleostei</taxon>
        <taxon>Albuliformes</taxon>
        <taxon>Albulidae</taxon>
        <taxon>Albula</taxon>
    </lineage>
</organism>
<evidence type="ECO:0000256" key="5">
    <source>
        <dbReference type="ARBA" id="ARBA00023273"/>
    </source>
</evidence>
<feature type="compositionally biased region" description="Polar residues" evidence="6">
    <location>
        <begin position="2053"/>
        <end position="2073"/>
    </location>
</feature>
<dbReference type="SUPFAM" id="SSF89837">
    <property type="entry name" value="Doublecortin (DC)"/>
    <property type="match status" value="2"/>
</dbReference>
<evidence type="ECO:0000256" key="2">
    <source>
        <dbReference type="ARBA" id="ARBA00004496"/>
    </source>
</evidence>
<feature type="compositionally biased region" description="Basic and acidic residues" evidence="6">
    <location>
        <begin position="1530"/>
        <end position="1550"/>
    </location>
</feature>
<dbReference type="Gene3D" id="3.10.20.230">
    <property type="entry name" value="Doublecortin domain"/>
    <property type="match status" value="2"/>
</dbReference>
<keyword evidence="9" id="KW-1185">Reference proteome</keyword>
<feature type="compositionally biased region" description="Basic residues" evidence="6">
    <location>
        <begin position="1056"/>
        <end position="1068"/>
    </location>
</feature>
<feature type="compositionally biased region" description="Acidic residues" evidence="6">
    <location>
        <begin position="2311"/>
        <end position="2324"/>
    </location>
</feature>
<feature type="region of interest" description="Disordered" evidence="6">
    <location>
        <begin position="284"/>
        <end position="306"/>
    </location>
</feature>
<feature type="compositionally biased region" description="Acidic residues" evidence="6">
    <location>
        <begin position="2182"/>
        <end position="2194"/>
    </location>
</feature>
<dbReference type="GO" id="GO:0060041">
    <property type="term" value="P:retina development in camera-type eye"/>
    <property type="evidence" value="ECO:0007669"/>
    <property type="project" value="TreeGrafter"/>
</dbReference>
<proteinExistence type="predicted"/>
<dbReference type="PROSITE" id="PS50309">
    <property type="entry name" value="DC"/>
    <property type="match status" value="2"/>
</dbReference>
<comment type="caution">
    <text evidence="8">The sequence shown here is derived from an EMBL/GenBank/DDBJ whole genome shotgun (WGS) entry which is preliminary data.</text>
</comment>
<feature type="region of interest" description="Disordered" evidence="6">
    <location>
        <begin position="131"/>
        <end position="155"/>
    </location>
</feature>
<feature type="region of interest" description="Disordered" evidence="6">
    <location>
        <begin position="678"/>
        <end position="1396"/>
    </location>
</feature>
<evidence type="ECO:0000313" key="9">
    <source>
        <dbReference type="Proteomes" id="UP000824540"/>
    </source>
</evidence>
<feature type="compositionally biased region" description="Basic and acidic residues" evidence="6">
    <location>
        <begin position="685"/>
        <end position="694"/>
    </location>
</feature>
<keyword evidence="5" id="KW-0966">Cell projection</keyword>
<feature type="compositionally biased region" description="Low complexity" evidence="6">
    <location>
        <begin position="985"/>
        <end position="998"/>
    </location>
</feature>
<feature type="compositionally biased region" description="Polar residues" evidence="6">
    <location>
        <begin position="1297"/>
        <end position="1318"/>
    </location>
</feature>
<dbReference type="Pfam" id="PF03607">
    <property type="entry name" value="DCX"/>
    <property type="match status" value="2"/>
</dbReference>
<feature type="region of interest" description="Disordered" evidence="6">
    <location>
        <begin position="2121"/>
        <end position="2760"/>
    </location>
</feature>
<feature type="compositionally biased region" description="Acidic residues" evidence="6">
    <location>
        <begin position="2239"/>
        <end position="2257"/>
    </location>
</feature>
<feature type="compositionally biased region" description="Low complexity" evidence="6">
    <location>
        <begin position="917"/>
        <end position="936"/>
    </location>
</feature>
<feature type="region of interest" description="Disordered" evidence="6">
    <location>
        <begin position="1508"/>
        <end position="1577"/>
    </location>
</feature>
<feature type="compositionally biased region" description="Basic and acidic residues" evidence="6">
    <location>
        <begin position="1843"/>
        <end position="1856"/>
    </location>
</feature>
<feature type="compositionally biased region" description="Polar residues" evidence="6">
    <location>
        <begin position="1193"/>
        <end position="1202"/>
    </location>
</feature>
<feature type="compositionally biased region" description="Polar residues" evidence="6">
    <location>
        <begin position="2744"/>
        <end position="2753"/>
    </location>
</feature>
<feature type="compositionally biased region" description="Acidic residues" evidence="6">
    <location>
        <begin position="2290"/>
        <end position="2302"/>
    </location>
</feature>
<feature type="compositionally biased region" description="Polar residues" evidence="6">
    <location>
        <begin position="1012"/>
        <end position="1023"/>
    </location>
</feature>
<feature type="compositionally biased region" description="Acidic residues" evidence="6">
    <location>
        <begin position="2656"/>
        <end position="2669"/>
    </location>
</feature>
<feature type="region of interest" description="Disordered" evidence="6">
    <location>
        <begin position="1611"/>
        <end position="1683"/>
    </location>
</feature>
<feature type="compositionally biased region" description="Polar residues" evidence="6">
    <location>
        <begin position="732"/>
        <end position="749"/>
    </location>
</feature>
<protein>
    <recommendedName>
        <fullName evidence="7">Doublecortin domain-containing protein</fullName>
    </recommendedName>
</protein>
<dbReference type="InterPro" id="IPR003533">
    <property type="entry name" value="Doublecortin_dom"/>
</dbReference>
<dbReference type="GO" id="GO:0005930">
    <property type="term" value="C:axoneme"/>
    <property type="evidence" value="ECO:0007669"/>
    <property type="project" value="TreeGrafter"/>
</dbReference>
<feature type="compositionally biased region" description="Acidic residues" evidence="6">
    <location>
        <begin position="2145"/>
        <end position="2174"/>
    </location>
</feature>
<gene>
    <name evidence="8" type="ORF">JZ751_024270</name>
</gene>
<feature type="compositionally biased region" description="Polar residues" evidence="6">
    <location>
        <begin position="1106"/>
        <end position="1117"/>
    </location>
</feature>
<feature type="compositionally biased region" description="Polar residues" evidence="6">
    <location>
        <begin position="1368"/>
        <end position="1382"/>
    </location>
</feature>
<feature type="compositionally biased region" description="Polar residues" evidence="6">
    <location>
        <begin position="21"/>
        <end position="36"/>
    </location>
</feature>
<feature type="compositionally biased region" description="Acidic residues" evidence="6">
    <location>
        <begin position="1641"/>
        <end position="1656"/>
    </location>
</feature>
<evidence type="ECO:0000313" key="8">
    <source>
        <dbReference type="EMBL" id="KAG9330473.1"/>
    </source>
</evidence>
<keyword evidence="4" id="KW-0677">Repeat</keyword>
<feature type="compositionally biased region" description="Acidic residues" evidence="6">
    <location>
        <begin position="2331"/>
        <end position="2584"/>
    </location>
</feature>
<feature type="compositionally biased region" description="Basic residues" evidence="6">
    <location>
        <begin position="133"/>
        <end position="142"/>
    </location>
</feature>
<feature type="compositionally biased region" description="Polar residues" evidence="6">
    <location>
        <begin position="1087"/>
        <end position="1097"/>
    </location>
</feature>
<feature type="compositionally biased region" description="Low complexity" evidence="6">
    <location>
        <begin position="786"/>
        <end position="798"/>
    </location>
</feature>
<feature type="compositionally biased region" description="Polar residues" evidence="6">
    <location>
        <begin position="2710"/>
        <end position="2734"/>
    </location>
</feature>
<feature type="compositionally biased region" description="Basic and acidic residues" evidence="6">
    <location>
        <begin position="2585"/>
        <end position="2595"/>
    </location>
</feature>
<feature type="region of interest" description="Disordered" evidence="6">
    <location>
        <begin position="1785"/>
        <end position="1952"/>
    </location>
</feature>
<feature type="region of interest" description="Disordered" evidence="6">
    <location>
        <begin position="1"/>
        <end position="37"/>
    </location>
</feature>
<feature type="compositionally biased region" description="Polar residues" evidence="6">
    <location>
        <begin position="2683"/>
        <end position="2701"/>
    </location>
</feature>
<comment type="subcellular location">
    <subcellularLocation>
        <location evidence="1">Cell projection</location>
    </subcellularLocation>
    <subcellularLocation>
        <location evidence="2">Cytoplasm</location>
    </subcellularLocation>
</comment>
<keyword evidence="3" id="KW-0963">Cytoplasm</keyword>
<feature type="compositionally biased region" description="Polar residues" evidence="6">
    <location>
        <begin position="1931"/>
        <end position="1949"/>
    </location>
</feature>
<feature type="compositionally biased region" description="Acidic residues" evidence="6">
    <location>
        <begin position="1832"/>
        <end position="1842"/>
    </location>
</feature>
<feature type="compositionally biased region" description="Polar residues" evidence="6">
    <location>
        <begin position="1265"/>
        <end position="1287"/>
    </location>
</feature>
<dbReference type="OrthoDB" id="9895813at2759"/>
<feature type="compositionally biased region" description="Polar residues" evidence="6">
    <location>
        <begin position="696"/>
        <end position="708"/>
    </location>
</feature>
<dbReference type="PANTHER" id="PTHR23005:SF3">
    <property type="entry name" value="RETINITIS PIGMENTOSA 1-LIKE 1 PROTEIN"/>
    <property type="match status" value="1"/>
</dbReference>
<feature type="compositionally biased region" description="Polar residues" evidence="6">
    <location>
        <begin position="1221"/>
        <end position="1235"/>
    </location>
</feature>
<feature type="compositionally biased region" description="Polar residues" evidence="6">
    <location>
        <begin position="847"/>
        <end position="857"/>
    </location>
</feature>
<feature type="compositionally biased region" description="Acidic residues" evidence="6">
    <location>
        <begin position="2634"/>
        <end position="2643"/>
    </location>
</feature>
<dbReference type="PANTHER" id="PTHR23005">
    <property type="entry name" value="RETINITIS PIGMENTOSA 1 PROTEIN"/>
    <property type="match status" value="1"/>
</dbReference>
<feature type="compositionally biased region" description="Polar residues" evidence="6">
    <location>
        <begin position="1458"/>
        <end position="1468"/>
    </location>
</feature>
<dbReference type="GO" id="GO:0042461">
    <property type="term" value="P:photoreceptor cell development"/>
    <property type="evidence" value="ECO:0007669"/>
    <property type="project" value="TreeGrafter"/>
</dbReference>
<accession>A0A8T2MS67</accession>
<feature type="compositionally biased region" description="Low complexity" evidence="6">
    <location>
        <begin position="291"/>
        <end position="301"/>
    </location>
</feature>
<feature type="compositionally biased region" description="Basic and acidic residues" evidence="6">
    <location>
        <begin position="1179"/>
        <end position="1190"/>
    </location>
</feature>
<evidence type="ECO:0000256" key="6">
    <source>
        <dbReference type="SAM" id="MobiDB-lite"/>
    </source>
</evidence>
<evidence type="ECO:0000256" key="4">
    <source>
        <dbReference type="ARBA" id="ARBA00022737"/>
    </source>
</evidence>
<dbReference type="InterPro" id="IPR036572">
    <property type="entry name" value="Doublecortin_dom_sf"/>
</dbReference>
<feature type="region of interest" description="Disordered" evidence="6">
    <location>
        <begin position="2020"/>
        <end position="2080"/>
    </location>
</feature>
<dbReference type="GO" id="GO:0035082">
    <property type="term" value="P:axoneme assembly"/>
    <property type="evidence" value="ECO:0007669"/>
    <property type="project" value="TreeGrafter"/>
</dbReference>
<feature type="region of interest" description="Disordered" evidence="6">
    <location>
        <begin position="1424"/>
        <end position="1490"/>
    </location>
</feature>
<evidence type="ECO:0000256" key="3">
    <source>
        <dbReference type="ARBA" id="ARBA00022490"/>
    </source>
</evidence>
<reference evidence="8" key="1">
    <citation type="thesis" date="2021" institute="BYU ScholarsArchive" country="Provo, UT, USA">
        <title>Applications of and Algorithms for Genome Assembly and Genomic Analyses with an Emphasis on Marine Teleosts.</title>
        <authorList>
            <person name="Pickett B.D."/>
        </authorList>
    </citation>
    <scope>NUCLEOTIDE SEQUENCE</scope>
    <source>
        <strain evidence="8">HI-2016</strain>
    </source>
</reference>
<feature type="domain" description="Doublecortin" evidence="7">
    <location>
        <begin position="162"/>
        <end position="241"/>
    </location>
</feature>
<dbReference type="EMBL" id="JAFBMS010000584">
    <property type="protein sequence ID" value="KAG9330473.1"/>
    <property type="molecule type" value="Genomic_DNA"/>
</dbReference>
<feature type="compositionally biased region" description="Low complexity" evidence="6">
    <location>
        <begin position="1909"/>
        <end position="1920"/>
    </location>
</feature>
<dbReference type="FunFam" id="3.10.20.230:FF:000006">
    <property type="entry name" value="Oxygen-regulated protein 1"/>
    <property type="match status" value="1"/>
</dbReference>
<name>A0A8T2MS67_9TELE</name>
<feature type="compositionally biased region" description="Basic and acidic residues" evidence="6">
    <location>
        <begin position="1874"/>
        <end position="1888"/>
    </location>
</feature>
<dbReference type="SMART" id="SM00537">
    <property type="entry name" value="DCX"/>
    <property type="match status" value="2"/>
</dbReference>
<feature type="compositionally biased region" description="Basic and acidic residues" evidence="6">
    <location>
        <begin position="1443"/>
        <end position="1455"/>
    </location>
</feature>
<feature type="compositionally biased region" description="Acidic residues" evidence="6">
    <location>
        <begin position="1617"/>
        <end position="1631"/>
    </location>
</feature>
<feature type="non-terminal residue" evidence="8">
    <location>
        <position position="1"/>
    </location>
</feature>
<sequence>MQTGAPDPLNPDPPRYETPHAPQQSRQTPSHVTSSAPAKRITFFKSGDAQFSGVRMAIHHRSFKCFNALLDDLSQKVPLPFGVRTITTPRGTHCISRLEQLQDGGCYLCSDRRHAKPIDMEAAGRRPVAWHHSPAHGVRRKPSRPEEAPVPASASRYHRHPKRVVLVKNNDPAVRRTIVLSRRTARTLRAFMDQVSELLHCYIRKLYTLDGRKIDSIQSLMQCPSVLVCVGREPFRPLLVESFRKNSDERLPGLASRSRSSIYSEGQESRKNVNFGLETKKSIIHPRSDSSNRSTRFSLSSEKSYPTGLNMSPGNSGCVGTCPHAKESMMNDDIEKRVLVNKDGSLSVEMKVRFRLLNDEMLQWSTEIKKSSGAVNECCLGKGEEPCFLPQGKSESFSEPESISACEAEDSYTTKIEQMHLEESHCQNCCNHCQEYDIWKHPLHGEPGAARQARSSCSSTSSSRRIVCKKESVESLRMGSRSSEEFSERVVEQATCMQQMVEGGDTRVEYCTISRCSNHSGAYTVPFRAGEDCSGSASSRDQVSVKVTQVSGSRPISAVSNSSLVLEALKENQDDEEEDDDLPPSISRASLWSPGQYPELSKVARGMSSSCSNRACNHLSPQPPNRASCCSACSKPCQSTQAVSSDALLEQYGDSNKRAETYMSCRCRCGAVSSYTTASETDAAAGERDPDRVHSSKASRASNASVHSSCVRKLPSELETSPGATAGDANERSVSTSTQASGRSRNTHVCSHCNRSDRMATPASQAAESPRDIYSQETEGEAELRTASAASAKTNTSAQCGKSSRPESTRATPTAVSEISEKPPEGKEEGEEAQAIAKAVSAASVKTRTSTRSNRSLCSACGRLSASSMDSRQGGDAMSDKTSASVKSRSECKMLEATINVNGQEETEETADDTEGRAASAVSAQSRRSRSSNHSASKGEATPKPEGLAEDNGQTLGEEIKGERAESTMSAKMGASRKYRRSEQSQADAFERAASAASTQPSGHFHCENSERVTSVMSNTNTCERAKTPALVESQSPAAADEEGLGDTLSLTSKASRSKSRSSSKQSHRTAEAEAAAGQMNADVSKGRTQSAQSVSSRALRKPKQDGSQPDGTSTPVMNLESAEEGDVRAGSTLSVQTKASGRSKKSSKCRCDGSVRGRTPASEAGPEEDRATSAMSERSAKTQHSESKRALTPTSAVSISIETPEEKSADDAHNRVDSAMSKSSLASAPSTKSESQSKRTRRNRPVSQVAGENEDTSERAPTPLSASSERPPSSQAELMSVISTASRKSKQENCLLVNNTRNPSVISNASSKKTASLGSRLGSKASKKNSAAAKHAGKSPREVENGGESGSNHSERDSSVHTKSRHTATASAVKDSNSQLTSSVHSPSHSSVAKDNVAPAVDERLKSNLSNASSCLQVKDQVTKPDGVNLNGSIHSVKAKSSKKDINNDTKADGYSRPNSSASQTCLSPRPPKEKPSKHKGPTILLGTSGDSILSHSLSAADLLRENAANSRPTTERSKSNASHKTRNHVLEATDCDKHANDGKSDASSKSRHKRQVEDDISELVPSSLPNASPTEVVKEWLKKIPSEGSIYEVGDDFDDCCKEAEFLEVHKEPEDSSDDVAEAEAEQDGVGEKEHPEEAETVEAEEVPNAEEPEQPCLTDPAETAPSLDTPPSPKCPSKDAFHKGCHSSVQVMKILLSSKLDRCNSLPEVSPVYGRKLSTSAKGLLDCLAKLHLVGLDPADAKAKNSKYQEVMDILQSLWLSEPTGSEHTWQKNKLKDHGMVEDEYNPRSSSGVDVSGSSGGSGNSLGVVDQSPKSETVHGRITPVMEQELQDDAEVEMGESEKSSEQMPDKILDIATPDIASRVQGSPGNKETDMEKDQQDRDEGPASDETIRSIGSPKDVIETPSSSNKSSGNDSNPVKSPEETDPQDTSSGTPPSVQRTQLTKKASQDPDPVWVLNLLKKLEKQFMTHYVSAMAEFKVRWDLDDSVILDTMINELRDEVQKRIQSSINRELKKIQSRVGRGPRPPLQAVSRDSTLQTEQRRRRLKVMRNQSINASLSRSEENLTATDYSDQRSEDEYCPCDACMKKKMATRFVAPEFVNPPPLSTDFDLRKILQKKQLPSPVQEKTGPQDAAQCERNQDENDNLEVLEEEAEAENEVEEQEGNAETTNEEEGHDKEEEGENEDISEENSDSIGNQTRENNQEGEANAAEAEKGEANQGEAEGAEVEVAEASGGEADEGEAGETEADEGEVADAEAAGSEADEEEAEMIEAVGGDGAEAEAAGGAVEEDETDEGEVEEAGAAGSEVEKDEVDEGEAEEAEATVIEVEAAESEEDEAEEGEAEKDEAEEGEAEEAEVEEGEGEEAEAVEGEAEEAEAVEGEGEEAEAVEGEGEEAEAVEGEGEEAEAVEGEAEEAETVEGEAEEAETVEGEAEEAEEGEVEEDETVEGEGEEAEAVEGEGEEAEAVEGEAEEAEAVEGEGEEAEAVEGEGEEVEAVEGEGEEAEAVEGEGEEAEAVEGEGEEAEAVEGEGEEAEAVEGEAEEAETVEGEAEEAETVEGEAEEAEEGEVEEDEAREGEAEEAGPDRVCEHTIEETDAGSGEDTAEEGNSVEDSKMNGAGDEGRADNKHRGQEEEEEAGSENEEAKDKEEKNSDDVEETALEGTDEADDKNSGGDREEEFENQLTRQITKSSIESRQGSLDDSVDSDTAIKTNDMNSSHGNSGVKSNHMNPASSDEEAKERSCSSTEEQNGIATELASA</sequence>
<evidence type="ECO:0000256" key="1">
    <source>
        <dbReference type="ARBA" id="ARBA00004316"/>
    </source>
</evidence>
<evidence type="ECO:0000259" key="7">
    <source>
        <dbReference type="PROSITE" id="PS50309"/>
    </source>
</evidence>
<dbReference type="GO" id="GO:0035556">
    <property type="term" value="P:intracellular signal transduction"/>
    <property type="evidence" value="ECO:0007669"/>
    <property type="project" value="InterPro"/>
</dbReference>
<feature type="compositionally biased region" description="Low complexity" evidence="6">
    <location>
        <begin position="833"/>
        <end position="846"/>
    </location>
</feature>
<feature type="compositionally biased region" description="Basic and acidic residues" evidence="6">
    <location>
        <begin position="2622"/>
        <end position="2633"/>
    </location>
</feature>
<feature type="compositionally biased region" description="Basic and acidic residues" evidence="6">
    <location>
        <begin position="2644"/>
        <end position="2655"/>
    </location>
</feature>